<dbReference type="InParanoid" id="A0A061FQ30"/>
<evidence type="ECO:0000313" key="2">
    <source>
        <dbReference type="Proteomes" id="UP000026915"/>
    </source>
</evidence>
<name>A0A061FQ30_THECC</name>
<keyword evidence="2" id="KW-1185">Reference proteome</keyword>
<evidence type="ECO:0000313" key="1">
    <source>
        <dbReference type="EMBL" id="EOY19425.1"/>
    </source>
</evidence>
<proteinExistence type="predicted"/>
<sequence length="102" mass="11080">MGRFLSSMGGLCGNKSITMLKLSLKEKDALCSKIETMSKEKSCNAQGGEIATEMKGHDGDNCATSGNIRTRIEIARKYEVLEDFKLKLSQLSVVCSGKNEEG</sequence>
<accession>A0A061FQ30</accession>
<gene>
    <name evidence="1" type="ORF">TCM_044522</name>
</gene>
<dbReference type="Gramene" id="EOY19425">
    <property type="protein sequence ID" value="EOY19425"/>
    <property type="gene ID" value="TCM_044522"/>
</dbReference>
<dbReference type="HOGENOM" id="CLU_2282566_0_0_1"/>
<protein>
    <submittedName>
        <fullName evidence="1">Uncharacterized protein</fullName>
    </submittedName>
</protein>
<reference evidence="1 2" key="1">
    <citation type="journal article" date="2013" name="Genome Biol.">
        <title>The genome sequence of the most widely cultivated cacao type and its use to identify candidate genes regulating pod color.</title>
        <authorList>
            <person name="Motamayor J.C."/>
            <person name="Mockaitis K."/>
            <person name="Schmutz J."/>
            <person name="Haiminen N."/>
            <person name="Iii D.L."/>
            <person name="Cornejo O."/>
            <person name="Findley S.D."/>
            <person name="Zheng P."/>
            <person name="Utro F."/>
            <person name="Royaert S."/>
            <person name="Saski C."/>
            <person name="Jenkins J."/>
            <person name="Podicheti R."/>
            <person name="Zhao M."/>
            <person name="Scheffler B.E."/>
            <person name="Stack J.C."/>
            <person name="Feltus F.A."/>
            <person name="Mustiga G.M."/>
            <person name="Amores F."/>
            <person name="Phillips W."/>
            <person name="Marelli J.P."/>
            <person name="May G.D."/>
            <person name="Shapiro H."/>
            <person name="Ma J."/>
            <person name="Bustamante C.D."/>
            <person name="Schnell R.J."/>
            <person name="Main D."/>
            <person name="Gilbert D."/>
            <person name="Parida L."/>
            <person name="Kuhn D.N."/>
        </authorList>
    </citation>
    <scope>NUCLEOTIDE SEQUENCE [LARGE SCALE GENOMIC DNA]</scope>
    <source>
        <strain evidence="2">cv. Matina 1-6</strain>
    </source>
</reference>
<organism evidence="1 2">
    <name type="scientific">Theobroma cacao</name>
    <name type="common">Cacao</name>
    <name type="synonym">Cocoa</name>
    <dbReference type="NCBI Taxonomy" id="3641"/>
    <lineage>
        <taxon>Eukaryota</taxon>
        <taxon>Viridiplantae</taxon>
        <taxon>Streptophyta</taxon>
        <taxon>Embryophyta</taxon>
        <taxon>Tracheophyta</taxon>
        <taxon>Spermatophyta</taxon>
        <taxon>Magnoliopsida</taxon>
        <taxon>eudicotyledons</taxon>
        <taxon>Gunneridae</taxon>
        <taxon>Pentapetalae</taxon>
        <taxon>rosids</taxon>
        <taxon>malvids</taxon>
        <taxon>Malvales</taxon>
        <taxon>Malvaceae</taxon>
        <taxon>Byttnerioideae</taxon>
        <taxon>Theobroma</taxon>
    </lineage>
</organism>
<dbReference type="AlphaFoldDB" id="A0A061FQ30"/>
<dbReference type="EMBL" id="CM001888">
    <property type="protein sequence ID" value="EOY19425.1"/>
    <property type="molecule type" value="Genomic_DNA"/>
</dbReference>
<dbReference type="Proteomes" id="UP000026915">
    <property type="component" value="Chromosome 10"/>
</dbReference>